<name>A0A1H5RLZ5_9RHOO</name>
<keyword evidence="2" id="KW-1185">Reference proteome</keyword>
<reference evidence="1 2" key="1">
    <citation type="submission" date="2016-12" db="EMBL/GenBank/DDBJ databases">
        <title>Complete genome sequence of Thauera chlorobenzoica, a Betaproteobacterium degrading haloaromatics anaerobically to CO2 and halides.</title>
        <authorList>
            <person name="Goris T."/>
            <person name="Mergelsberg M."/>
            <person name="Boll M."/>
        </authorList>
    </citation>
    <scope>NUCLEOTIDE SEQUENCE [LARGE SCALE GENOMIC DNA]</scope>
    <source>
        <strain evidence="1 2">3CB1</strain>
    </source>
</reference>
<evidence type="ECO:0000313" key="1">
    <source>
        <dbReference type="EMBL" id="APR05277.1"/>
    </source>
</evidence>
<evidence type="ECO:0000313" key="2">
    <source>
        <dbReference type="Proteomes" id="UP000185739"/>
    </source>
</evidence>
<dbReference type="Proteomes" id="UP000185739">
    <property type="component" value="Chromosome"/>
</dbReference>
<organism evidence="1 2">
    <name type="scientific">Thauera chlorobenzoica</name>
    <dbReference type="NCBI Taxonomy" id="96773"/>
    <lineage>
        <taxon>Bacteria</taxon>
        <taxon>Pseudomonadati</taxon>
        <taxon>Pseudomonadota</taxon>
        <taxon>Betaproteobacteria</taxon>
        <taxon>Rhodocyclales</taxon>
        <taxon>Zoogloeaceae</taxon>
        <taxon>Thauera</taxon>
    </lineage>
</organism>
<accession>A0A1H5RLZ5</accession>
<sequence>MGSVTVADLIEQLRKLPPELPVLVEGYETGWDAIYDIRTSYLIRNAQANDWDGEYEEPGKAEPKPGLPHQAALIVGRRGHRRESLKPLHALYTLVDYPVLAALAAERTQATRLDGRACRAIYENARQRIDWQAMPTHERDFAQRLGVVP</sequence>
<gene>
    <name evidence="1" type="ORF">Tchl_2442</name>
</gene>
<proteinExistence type="predicted"/>
<dbReference type="KEGG" id="tcl:Tchl_2442"/>
<protein>
    <submittedName>
        <fullName evidence="1">Uncharacterized protein</fullName>
    </submittedName>
</protein>
<dbReference type="EMBL" id="CP018839">
    <property type="protein sequence ID" value="APR05277.1"/>
    <property type="molecule type" value="Genomic_DNA"/>
</dbReference>
<dbReference type="AlphaFoldDB" id="A0A1H5RLZ5"/>